<proteinExistence type="predicted"/>
<sequence>MRSPVFSSPSRDIGWPSMPLFGDENDPDYGILDSAVSPVRRAKYGGLKARGNMMHEDGCLPNVPPSTPQPIVCSPDKSSWLYDDVWREFEQYLTSPLHECPSPSRDPPFGSPYNNSVPFFPPPASPPPYAPKYSTHIPTADFSNTALFSRPQVGHSSPFLSLPSTEPLDDDPFVVRKHVVPCPESPEITTLDPKFIIRSACFDRSPRKKTRRIRTAKSPSTKAKRANKPTLSSSLPLGILASSVVNHSSSPVPFFGYPACNYSFAATPIPPHAQAYSSTVPPAARPSSSCRPTPALTDSFSTPSISSSPSTPGPEFKLFPSPDIVSSSPYTPFASLDSIFARVATPTRAQVRPTRGALSLVSQARPKPQSQKSRDDGLVKSELEADTESEVVVEAEQPQCSPTAARAPQVCSEHQIVTGSNEVVALQGQDTHIDELATAQPRVEPHTGKRNRESDGDDQSLVEANATNVFKKRKQNAQNDDVVSSSSTYTFGRSTRSRTRAVAALFAPGTGRQTPAPAPAPAHGTHPGAELEGDLVERPIEKGSPVQLSNSKDRPISDDPAPSKTSKRGTAGRGQTLQGVSNPDMGADGGKPSPSPSVCQIPAELLPRPDPSAVFRSDNHILRRTFPKDLPIHRVCTKWYIKFPVSAYLHQGDPARIFLLGEEAAARRDAFPGPIPHKVLPNTAGHFNLYTPRFVRGIGVEKVGLCPICVEPVWRGGQGRSVLFNTKISAYNYHMQYYHGISPKSGLPFSPPVAFRHTKRTNVKSQERASVEEGKCHACNKWIAIESPKEVDVMVPELYWWKHAATCHGESRLVGDEDLYIEDGVYFRLREYESTLGQGGQKESCDGTNAWKPKPPLPVAKSRRSNRATRPRKTRTATRVGAQKSAPATEAEQESPEQNELPPGGGSDSDLTDLDDGDDQAKDMDISDEDII</sequence>
<feature type="domain" description="Transcription regulator Rua1 C-terminal" evidence="2">
    <location>
        <begin position="686"/>
        <end position="808"/>
    </location>
</feature>
<feature type="region of interest" description="Disordered" evidence="1">
    <location>
        <begin position="207"/>
        <end position="230"/>
    </location>
</feature>
<feature type="region of interest" description="Disordered" evidence="1">
    <location>
        <begin position="543"/>
        <end position="602"/>
    </location>
</feature>
<keyword evidence="4" id="KW-1185">Reference proteome</keyword>
<dbReference type="Pfam" id="PF14616">
    <property type="entry name" value="Rua1_C"/>
    <property type="match status" value="1"/>
</dbReference>
<dbReference type="InterPro" id="IPR028012">
    <property type="entry name" value="Rua1_C"/>
</dbReference>
<feature type="region of interest" description="Disordered" evidence="1">
    <location>
        <begin position="509"/>
        <end position="530"/>
    </location>
</feature>
<feature type="compositionally biased region" description="Low complexity" evidence="1">
    <location>
        <begin position="509"/>
        <end position="528"/>
    </location>
</feature>
<comment type="caution">
    <text evidence="3">The sequence shown here is derived from an EMBL/GenBank/DDBJ whole genome shotgun (WGS) entry which is preliminary data.</text>
</comment>
<reference evidence="3 4" key="1">
    <citation type="journal article" date="2019" name="Fungal Biol. Biotechnol.">
        <title>Draft genome sequence of fastidious pathogen Ceratobasidium theobromae, which causes vascular-streak dieback in Theobroma cacao.</title>
        <authorList>
            <person name="Ali S.S."/>
            <person name="Asman A."/>
            <person name="Shao J."/>
            <person name="Firmansyah A.P."/>
            <person name="Susilo A.W."/>
            <person name="Rosmana A."/>
            <person name="McMahon P."/>
            <person name="Junaid M."/>
            <person name="Guest D."/>
            <person name="Kheng T.Y."/>
            <person name="Meinhardt L.W."/>
            <person name="Bailey B.A."/>
        </authorList>
    </citation>
    <scope>NUCLEOTIDE SEQUENCE [LARGE SCALE GENOMIC DNA]</scope>
    <source>
        <strain evidence="3 4">CT2</strain>
    </source>
</reference>
<feature type="compositionally biased region" description="Low complexity" evidence="1">
    <location>
        <begin position="281"/>
        <end position="310"/>
    </location>
</feature>
<feature type="compositionally biased region" description="Acidic residues" evidence="1">
    <location>
        <begin position="384"/>
        <end position="393"/>
    </location>
</feature>
<protein>
    <recommendedName>
        <fullName evidence="2">Transcription regulator Rua1 C-terminal domain-containing protein</fullName>
    </recommendedName>
</protein>
<feature type="compositionally biased region" description="Basic residues" evidence="1">
    <location>
        <begin position="861"/>
        <end position="876"/>
    </location>
</feature>
<evidence type="ECO:0000313" key="4">
    <source>
        <dbReference type="Proteomes" id="UP000383932"/>
    </source>
</evidence>
<organism evidence="3 4">
    <name type="scientific">Ceratobasidium theobromae</name>
    <dbReference type="NCBI Taxonomy" id="1582974"/>
    <lineage>
        <taxon>Eukaryota</taxon>
        <taxon>Fungi</taxon>
        <taxon>Dikarya</taxon>
        <taxon>Basidiomycota</taxon>
        <taxon>Agaricomycotina</taxon>
        <taxon>Agaricomycetes</taxon>
        <taxon>Cantharellales</taxon>
        <taxon>Ceratobasidiaceae</taxon>
        <taxon>Ceratobasidium</taxon>
    </lineage>
</organism>
<accession>A0A5N5Q9R2</accession>
<evidence type="ECO:0000313" key="3">
    <source>
        <dbReference type="EMBL" id="KAB5588243.1"/>
    </source>
</evidence>
<name>A0A5N5Q9R2_9AGAM</name>
<dbReference type="EMBL" id="SSOP01000514">
    <property type="protein sequence ID" value="KAB5588243.1"/>
    <property type="molecule type" value="Genomic_DNA"/>
</dbReference>
<gene>
    <name evidence="3" type="ORF">CTheo_8314</name>
</gene>
<feature type="compositionally biased region" description="Basic and acidic residues" evidence="1">
    <location>
        <begin position="443"/>
        <end position="454"/>
    </location>
</feature>
<feature type="region of interest" description="Disordered" evidence="1">
    <location>
        <begin position="837"/>
        <end position="932"/>
    </location>
</feature>
<evidence type="ECO:0000256" key="1">
    <source>
        <dbReference type="SAM" id="MobiDB-lite"/>
    </source>
</evidence>
<feature type="compositionally biased region" description="Basic and acidic residues" evidence="1">
    <location>
        <begin position="372"/>
        <end position="383"/>
    </location>
</feature>
<dbReference type="OrthoDB" id="5595379at2759"/>
<dbReference type="AlphaFoldDB" id="A0A5N5Q9R2"/>
<feature type="region of interest" description="Disordered" evidence="1">
    <location>
        <begin position="275"/>
        <end position="315"/>
    </location>
</feature>
<feature type="compositionally biased region" description="Polar residues" evidence="1">
    <location>
        <begin position="476"/>
        <end position="492"/>
    </location>
</feature>
<dbReference type="PANTHER" id="PTHR28125">
    <property type="entry name" value="MEIOTIC EXPRESSION UP-REGULATED PROTEIN 26"/>
    <property type="match status" value="1"/>
</dbReference>
<evidence type="ECO:0000259" key="2">
    <source>
        <dbReference type="Pfam" id="PF14616"/>
    </source>
</evidence>
<feature type="region of interest" description="Disordered" evidence="1">
    <location>
        <begin position="347"/>
        <end position="406"/>
    </location>
</feature>
<dbReference type="Proteomes" id="UP000383932">
    <property type="component" value="Unassembled WGS sequence"/>
</dbReference>
<feature type="region of interest" description="Disordered" evidence="1">
    <location>
        <begin position="439"/>
        <end position="497"/>
    </location>
</feature>
<dbReference type="PANTHER" id="PTHR28125:SF2">
    <property type="entry name" value="MEIOTIC EXPRESSION UP-REGULATED PROTEIN 26"/>
    <property type="match status" value="1"/>
</dbReference>